<dbReference type="Gene3D" id="3.90.550.10">
    <property type="entry name" value="Spore Coat Polysaccharide Biosynthesis Protein SpsA, Chain A"/>
    <property type="match status" value="1"/>
</dbReference>
<dbReference type="SUPFAM" id="SSF53448">
    <property type="entry name" value="Nucleotide-diphospho-sugar transferases"/>
    <property type="match status" value="1"/>
</dbReference>
<dbReference type="GO" id="GO:0016779">
    <property type="term" value="F:nucleotidyltransferase activity"/>
    <property type="evidence" value="ECO:0007669"/>
    <property type="project" value="UniProtKB-KW"/>
</dbReference>
<evidence type="ECO:0000259" key="3">
    <source>
        <dbReference type="Pfam" id="PF00483"/>
    </source>
</evidence>
<dbReference type="InterPro" id="IPR011009">
    <property type="entry name" value="Kinase-like_dom_sf"/>
</dbReference>
<accession>A0A3G5AEV9</accession>
<dbReference type="PANTHER" id="PTHR43584">
    <property type="entry name" value="NUCLEOTIDYL TRANSFERASE"/>
    <property type="match status" value="1"/>
</dbReference>
<reference evidence="4" key="1">
    <citation type="submission" date="2018-10" db="EMBL/GenBank/DDBJ databases">
        <title>Hidden diversity of soil giant viruses.</title>
        <authorList>
            <person name="Schulz F."/>
            <person name="Alteio L."/>
            <person name="Goudeau D."/>
            <person name="Ryan E.M."/>
            <person name="Malmstrom R.R."/>
            <person name="Blanchard J."/>
            <person name="Woyke T."/>
        </authorList>
    </citation>
    <scope>NUCLEOTIDE SEQUENCE</scope>
    <source>
        <strain evidence="4">SAV1</strain>
    </source>
</reference>
<dbReference type="InterPro" id="IPR029044">
    <property type="entry name" value="Nucleotide-diphossugar_trans"/>
</dbReference>
<dbReference type="Pfam" id="PF00483">
    <property type="entry name" value="NTP_transferase"/>
    <property type="match status" value="1"/>
</dbReference>
<keyword evidence="2" id="KW-0548">Nucleotidyltransferase</keyword>
<protein>
    <recommendedName>
        <fullName evidence="3">Nucleotidyl transferase domain-containing protein</fullName>
    </recommendedName>
</protein>
<name>A0A3G5AEV9_9VIRU</name>
<dbReference type="InterPro" id="IPR023214">
    <property type="entry name" value="HAD_sf"/>
</dbReference>
<gene>
    <name evidence="4" type="ORF">Satyrvirus33_10</name>
</gene>
<dbReference type="SUPFAM" id="SSF56784">
    <property type="entry name" value="HAD-like"/>
    <property type="match status" value="1"/>
</dbReference>
<keyword evidence="1" id="KW-0808">Transferase</keyword>
<sequence>MIIIIPLAGIGQRFRQCGYKHPKPLVNVMGKPIIFWVLDNLKLDNIDAVVIPYNSDLEKYNFENMVHKRYPKINFKFLKLTCQTQGAAETVLKGIQMIKQPDCPILCIDGDNFYTYDIISQWNGNNSVFYFDDTSESSAYSFIKINDNNELLSIAEKERISDHASCGAYGFRSYSEFKIYCEKVIKLNLKQKNEFYISSVIKLMVDEGFIFNAKNVSIHNYVCLGTPLDVRLFCNNYPRISAHNGTLVLAPQRYCFDLDNTLVTYPELSGDYTTVKPIQKTIDFLKYLKNFGHTIIIYTARRMNTHNGNVGKVMADIGKITFDTLEKFNIPYDEIYFGKPYADYYIDDCAVSPYDDLEKDLGFYKSTFDTRSFNSISSDIIPVYKKIGSDLSGEIYWYTHIPTIIKDMFPLFFSYDVENKFYTMERINGIPFSRLMLSEDLTVEHLKHIMNSIERIHSTNIPITEGSKNINMYDNYCTKLMDRYEKYNYSNFKNSSTVYSLLYNKLKEYETNSLGRKGIIHGDTILTNILINQFGKIKFIDMRGKIGKTLTIIGDQYYDWAKLYQSLIGYDEILEDKFVSIVYKNMLLDFFNKRFVDTYGEIQWKYLQYITASLLFTLIPLHDNDKCSAYYNLIFKFDIQI</sequence>
<evidence type="ECO:0000313" key="4">
    <source>
        <dbReference type="EMBL" id="AYV85720.1"/>
    </source>
</evidence>
<organism evidence="4">
    <name type="scientific">Satyrvirus sp</name>
    <dbReference type="NCBI Taxonomy" id="2487771"/>
    <lineage>
        <taxon>Viruses</taxon>
        <taxon>Varidnaviria</taxon>
        <taxon>Bamfordvirae</taxon>
        <taxon>Nucleocytoviricota</taxon>
        <taxon>Megaviricetes</taxon>
        <taxon>Imitervirales</taxon>
        <taxon>Mimiviridae</taxon>
        <taxon>Megamimivirinae</taxon>
    </lineage>
</organism>
<dbReference type="InterPro" id="IPR050065">
    <property type="entry name" value="GlmU-like"/>
</dbReference>
<feature type="domain" description="Nucleotidyl transferase" evidence="3">
    <location>
        <begin position="7"/>
        <end position="173"/>
    </location>
</feature>
<dbReference type="InterPro" id="IPR005835">
    <property type="entry name" value="NTP_transferase_dom"/>
</dbReference>
<dbReference type="Gene3D" id="3.40.50.1000">
    <property type="entry name" value="HAD superfamily/HAD-like"/>
    <property type="match status" value="1"/>
</dbReference>
<dbReference type="InterPro" id="IPR036412">
    <property type="entry name" value="HAD-like_sf"/>
</dbReference>
<dbReference type="SUPFAM" id="SSF56112">
    <property type="entry name" value="Protein kinase-like (PK-like)"/>
    <property type="match status" value="1"/>
</dbReference>
<dbReference type="EMBL" id="MK072469">
    <property type="protein sequence ID" value="AYV85720.1"/>
    <property type="molecule type" value="Genomic_DNA"/>
</dbReference>
<proteinExistence type="predicted"/>
<dbReference type="PANTHER" id="PTHR43584:SF8">
    <property type="entry name" value="N-ACETYLMURAMATE ALPHA-1-PHOSPHATE URIDYLYLTRANSFERASE"/>
    <property type="match status" value="1"/>
</dbReference>
<evidence type="ECO:0000256" key="2">
    <source>
        <dbReference type="ARBA" id="ARBA00022695"/>
    </source>
</evidence>
<dbReference type="Gene3D" id="3.90.1200.10">
    <property type="match status" value="1"/>
</dbReference>
<evidence type="ECO:0000256" key="1">
    <source>
        <dbReference type="ARBA" id="ARBA00022679"/>
    </source>
</evidence>